<dbReference type="EMBL" id="JAUQSY010000006">
    <property type="protein sequence ID" value="MDO7875295.1"/>
    <property type="molecule type" value="Genomic_DNA"/>
</dbReference>
<keyword evidence="3" id="KW-1185">Reference proteome</keyword>
<keyword evidence="1" id="KW-0812">Transmembrane</keyword>
<dbReference type="Proteomes" id="UP001176429">
    <property type="component" value="Unassembled WGS sequence"/>
</dbReference>
<proteinExistence type="predicted"/>
<dbReference type="RefSeq" id="WP_305006611.1">
    <property type="nucleotide sequence ID" value="NZ_JAUQSY010000006.1"/>
</dbReference>
<gene>
    <name evidence="2" type="ORF">Q5H93_11170</name>
</gene>
<evidence type="ECO:0000313" key="3">
    <source>
        <dbReference type="Proteomes" id="UP001176429"/>
    </source>
</evidence>
<protein>
    <submittedName>
        <fullName evidence="2">Uncharacterized protein</fullName>
    </submittedName>
</protein>
<organism evidence="2 3">
    <name type="scientific">Hymenobacter aranciens</name>
    <dbReference type="NCBI Taxonomy" id="3063996"/>
    <lineage>
        <taxon>Bacteria</taxon>
        <taxon>Pseudomonadati</taxon>
        <taxon>Bacteroidota</taxon>
        <taxon>Cytophagia</taxon>
        <taxon>Cytophagales</taxon>
        <taxon>Hymenobacteraceae</taxon>
        <taxon>Hymenobacter</taxon>
    </lineage>
</organism>
<evidence type="ECO:0000313" key="2">
    <source>
        <dbReference type="EMBL" id="MDO7875295.1"/>
    </source>
</evidence>
<keyword evidence="1" id="KW-1133">Transmembrane helix</keyword>
<accession>A0ABT9BAJ8</accession>
<feature type="transmembrane region" description="Helical" evidence="1">
    <location>
        <begin position="21"/>
        <end position="41"/>
    </location>
</feature>
<keyword evidence="1" id="KW-0472">Membrane</keyword>
<comment type="caution">
    <text evidence="2">The sequence shown here is derived from an EMBL/GenBank/DDBJ whole genome shotgun (WGS) entry which is preliminary data.</text>
</comment>
<name>A0ABT9BAJ8_9BACT</name>
<sequence>MPFRFFRPATRAFPSHTVQPWLWLAVVSGVLALVVAGTALAG</sequence>
<reference evidence="2" key="1">
    <citation type="submission" date="2023-07" db="EMBL/GenBank/DDBJ databases">
        <authorList>
            <person name="Kim M.K."/>
        </authorList>
    </citation>
    <scope>NUCLEOTIDE SEQUENCE</scope>
    <source>
        <strain evidence="2">ASUV-10-1</strain>
    </source>
</reference>
<evidence type="ECO:0000256" key="1">
    <source>
        <dbReference type="SAM" id="Phobius"/>
    </source>
</evidence>